<dbReference type="EMBL" id="MU842976">
    <property type="protein sequence ID" value="KAK2024059.1"/>
    <property type="molecule type" value="Genomic_DNA"/>
</dbReference>
<sequence>MKQAWAPSPSLLRKRLQTEHLLVHILTFPRVDAFLAPPSSVYKQSFACCCRTYLGPPVLEANVPHVTGCTVHITSENT</sequence>
<reference evidence="1" key="1">
    <citation type="submission" date="2021-06" db="EMBL/GenBank/DDBJ databases">
        <title>Comparative genomics, transcriptomics and evolutionary studies reveal genomic signatures of adaptation to plant cell wall in hemibiotrophic fungi.</title>
        <authorList>
            <consortium name="DOE Joint Genome Institute"/>
            <person name="Baroncelli R."/>
            <person name="Diaz J.F."/>
            <person name="Benocci T."/>
            <person name="Peng M."/>
            <person name="Battaglia E."/>
            <person name="Haridas S."/>
            <person name="Andreopoulos W."/>
            <person name="Labutti K."/>
            <person name="Pangilinan J."/>
            <person name="Floch G.L."/>
            <person name="Makela M.R."/>
            <person name="Henrissat B."/>
            <person name="Grigoriev I.V."/>
            <person name="Crouch J.A."/>
            <person name="De Vries R.P."/>
            <person name="Sukno S.A."/>
            <person name="Thon M.R."/>
        </authorList>
    </citation>
    <scope>NUCLEOTIDE SEQUENCE</scope>
    <source>
        <strain evidence="1">MAFF235873</strain>
    </source>
</reference>
<keyword evidence="2" id="KW-1185">Reference proteome</keyword>
<protein>
    <submittedName>
        <fullName evidence="1">Uncharacterized protein</fullName>
    </submittedName>
</protein>
<comment type="caution">
    <text evidence="1">The sequence shown here is derived from an EMBL/GenBank/DDBJ whole genome shotgun (WGS) entry which is preliminary data.</text>
</comment>
<gene>
    <name evidence="1" type="ORF">LX32DRAFT_114950</name>
</gene>
<accession>A0AAD9LWU6</accession>
<dbReference type="Proteomes" id="UP001232148">
    <property type="component" value="Unassembled WGS sequence"/>
</dbReference>
<proteinExistence type="predicted"/>
<name>A0AAD9LWU6_9PEZI</name>
<dbReference type="AlphaFoldDB" id="A0AAD9LWU6"/>
<organism evidence="1 2">
    <name type="scientific">Colletotrichum zoysiae</name>
    <dbReference type="NCBI Taxonomy" id="1216348"/>
    <lineage>
        <taxon>Eukaryota</taxon>
        <taxon>Fungi</taxon>
        <taxon>Dikarya</taxon>
        <taxon>Ascomycota</taxon>
        <taxon>Pezizomycotina</taxon>
        <taxon>Sordariomycetes</taxon>
        <taxon>Hypocreomycetidae</taxon>
        <taxon>Glomerellales</taxon>
        <taxon>Glomerellaceae</taxon>
        <taxon>Colletotrichum</taxon>
        <taxon>Colletotrichum graminicola species complex</taxon>
    </lineage>
</organism>
<evidence type="ECO:0000313" key="1">
    <source>
        <dbReference type="EMBL" id="KAK2024059.1"/>
    </source>
</evidence>
<evidence type="ECO:0000313" key="2">
    <source>
        <dbReference type="Proteomes" id="UP001232148"/>
    </source>
</evidence>